<organism evidence="1 2">
    <name type="scientific">Amphritea pacifica</name>
    <dbReference type="NCBI Taxonomy" id="2811233"/>
    <lineage>
        <taxon>Bacteria</taxon>
        <taxon>Pseudomonadati</taxon>
        <taxon>Pseudomonadota</taxon>
        <taxon>Gammaproteobacteria</taxon>
        <taxon>Oceanospirillales</taxon>
        <taxon>Oceanospirillaceae</taxon>
        <taxon>Amphritea</taxon>
    </lineage>
</organism>
<evidence type="ECO:0000313" key="2">
    <source>
        <dbReference type="Proteomes" id="UP000760472"/>
    </source>
</evidence>
<keyword evidence="2" id="KW-1185">Reference proteome</keyword>
<name>A0ABS2WD16_9GAMM</name>
<evidence type="ECO:0000313" key="1">
    <source>
        <dbReference type="EMBL" id="MBN0989520.1"/>
    </source>
</evidence>
<gene>
    <name evidence="1" type="ORF">JW498_19305</name>
</gene>
<dbReference type="EMBL" id="JAFFZP010000043">
    <property type="protein sequence ID" value="MBN0989520.1"/>
    <property type="molecule type" value="Genomic_DNA"/>
</dbReference>
<dbReference type="Proteomes" id="UP000760472">
    <property type="component" value="Unassembled WGS sequence"/>
</dbReference>
<sequence>MKSKLQVLDQSISTTTREGVEYICITDIAKYKGSDCAAHIIGIWEKPNNPDFKVLEFEDFKKEVGIPNVSLFGVRAKQWRDENPTEKGNMRDHANIHQLVCLANLESMNAHYIQQEVSQSERIVKLNQLAIQQMSVLLKSDTQLLHNDE</sequence>
<protein>
    <recommendedName>
        <fullName evidence="3">KilA-N domain-containing protein</fullName>
    </recommendedName>
</protein>
<proteinExistence type="predicted"/>
<reference evidence="1 2" key="1">
    <citation type="submission" date="2021-02" db="EMBL/GenBank/DDBJ databases">
        <title>A novel species of genus Amphritea isolated from a fishpond in China.</title>
        <authorList>
            <person name="Lu H."/>
        </authorList>
    </citation>
    <scope>NUCLEOTIDE SEQUENCE [LARGE SCALE GENOMIC DNA]</scope>
    <source>
        <strain evidence="1 2">RP18W</strain>
    </source>
</reference>
<accession>A0ABS2WD16</accession>
<comment type="caution">
    <text evidence="1">The sequence shown here is derived from an EMBL/GenBank/DDBJ whole genome shotgun (WGS) entry which is preliminary data.</text>
</comment>
<dbReference type="RefSeq" id="WP_205214350.1">
    <property type="nucleotide sequence ID" value="NZ_JAFFZP010000043.1"/>
</dbReference>
<evidence type="ECO:0008006" key="3">
    <source>
        <dbReference type="Google" id="ProtNLM"/>
    </source>
</evidence>